<evidence type="ECO:0000259" key="11">
    <source>
        <dbReference type="Pfam" id="PF01467"/>
    </source>
</evidence>
<evidence type="ECO:0000256" key="7">
    <source>
        <dbReference type="ARBA" id="ARBA00022840"/>
    </source>
</evidence>
<evidence type="ECO:0000256" key="9">
    <source>
        <dbReference type="ARBA" id="ARBA00048721"/>
    </source>
</evidence>
<dbReference type="InterPro" id="IPR004821">
    <property type="entry name" value="Cyt_trans-like"/>
</dbReference>
<dbReference type="Proteomes" id="UP000184016">
    <property type="component" value="Unassembled WGS sequence"/>
</dbReference>
<evidence type="ECO:0000256" key="8">
    <source>
        <dbReference type="ARBA" id="ARBA00023027"/>
    </source>
</evidence>
<evidence type="ECO:0000256" key="5">
    <source>
        <dbReference type="ARBA" id="ARBA00022695"/>
    </source>
</evidence>
<keyword evidence="3 10" id="KW-0662">Pyridine nucleotide biosynthesis</keyword>
<evidence type="ECO:0000256" key="1">
    <source>
        <dbReference type="ARBA" id="ARBA00002324"/>
    </source>
</evidence>
<name>A0A1M6JZH5_9BACL</name>
<keyword evidence="13" id="KW-1185">Reference proteome</keyword>
<dbReference type="InterPro" id="IPR014729">
    <property type="entry name" value="Rossmann-like_a/b/a_fold"/>
</dbReference>
<comment type="similarity">
    <text evidence="10">Belongs to the NadD family.</text>
</comment>
<dbReference type="EMBL" id="FRAF01000001">
    <property type="protein sequence ID" value="SHJ52101.1"/>
    <property type="molecule type" value="Genomic_DNA"/>
</dbReference>
<dbReference type="RefSeq" id="WP_072872613.1">
    <property type="nucleotide sequence ID" value="NZ_FRAF01000001.1"/>
</dbReference>
<evidence type="ECO:0000313" key="12">
    <source>
        <dbReference type="EMBL" id="SHJ52101.1"/>
    </source>
</evidence>
<dbReference type="HAMAP" id="MF_00244">
    <property type="entry name" value="NaMN_adenylyltr"/>
    <property type="match status" value="1"/>
</dbReference>
<organism evidence="12 13">
    <name type="scientific">Alicyclobacillus tolerans</name>
    <dbReference type="NCBI Taxonomy" id="90970"/>
    <lineage>
        <taxon>Bacteria</taxon>
        <taxon>Bacillati</taxon>
        <taxon>Bacillota</taxon>
        <taxon>Bacilli</taxon>
        <taxon>Bacillales</taxon>
        <taxon>Alicyclobacillaceae</taxon>
        <taxon>Alicyclobacillus</taxon>
    </lineage>
</organism>
<keyword evidence="5 10" id="KW-0548">Nucleotidyltransferase</keyword>
<dbReference type="EC" id="2.7.7.18" evidence="10"/>
<protein>
    <recommendedName>
        <fullName evidence="10">Probable nicotinate-nucleotide adenylyltransferase</fullName>
        <ecNumber evidence="10">2.7.7.18</ecNumber>
    </recommendedName>
    <alternativeName>
        <fullName evidence="10">Deamido-NAD(+) diphosphorylase</fullName>
    </alternativeName>
    <alternativeName>
        <fullName evidence="10">Deamido-NAD(+) pyrophosphorylase</fullName>
    </alternativeName>
    <alternativeName>
        <fullName evidence="10">Nicotinate mononucleotide adenylyltransferase</fullName>
        <shortName evidence="10">NaMN adenylyltransferase</shortName>
    </alternativeName>
</protein>
<evidence type="ECO:0000256" key="10">
    <source>
        <dbReference type="HAMAP-Rule" id="MF_00244"/>
    </source>
</evidence>
<dbReference type="UniPathway" id="UPA00253">
    <property type="reaction ID" value="UER00332"/>
</dbReference>
<dbReference type="Gene3D" id="3.40.50.620">
    <property type="entry name" value="HUPs"/>
    <property type="match status" value="1"/>
</dbReference>
<dbReference type="PANTHER" id="PTHR39321">
    <property type="entry name" value="NICOTINATE-NUCLEOTIDE ADENYLYLTRANSFERASE-RELATED"/>
    <property type="match status" value="1"/>
</dbReference>
<dbReference type="STRING" id="1830138.SAMN05443507_101103"/>
<dbReference type="OrthoDB" id="5295945at2"/>
<comment type="function">
    <text evidence="1 10">Catalyzes the reversible adenylation of nicotinate mononucleotide (NaMN) to nicotinic acid adenine dinucleotide (NaAD).</text>
</comment>
<comment type="catalytic activity">
    <reaction evidence="9 10">
        <text>nicotinate beta-D-ribonucleotide + ATP + H(+) = deamido-NAD(+) + diphosphate</text>
        <dbReference type="Rhea" id="RHEA:22860"/>
        <dbReference type="ChEBI" id="CHEBI:15378"/>
        <dbReference type="ChEBI" id="CHEBI:30616"/>
        <dbReference type="ChEBI" id="CHEBI:33019"/>
        <dbReference type="ChEBI" id="CHEBI:57502"/>
        <dbReference type="ChEBI" id="CHEBI:58437"/>
        <dbReference type="EC" id="2.7.7.18"/>
    </reaction>
</comment>
<dbReference type="InterPro" id="IPR005248">
    <property type="entry name" value="NadD/NMNAT"/>
</dbReference>
<keyword evidence="6 10" id="KW-0547">Nucleotide-binding</keyword>
<evidence type="ECO:0000256" key="3">
    <source>
        <dbReference type="ARBA" id="ARBA00022642"/>
    </source>
</evidence>
<sequence>MSKRIVLFGGTFDPPHIGHLLMATLAAEQTEADVWFMPAPVPPHKQGQVMASLADRKDMIRQLISRSTGLSICDIEESLRAPSYTVDTLRVLRDKYPAYSFSFLMGADSLENIQTWKEWETVLAMTDFLVAAREGHDLTPVFSELRRASSHFQYSLLRMPLVDVSSTWIRQRVIEKLPLCGLVPFALEEKLREIYVK</sequence>
<dbReference type="GO" id="GO:0009435">
    <property type="term" value="P:NAD+ biosynthetic process"/>
    <property type="evidence" value="ECO:0007669"/>
    <property type="project" value="UniProtKB-UniRule"/>
</dbReference>
<evidence type="ECO:0000313" key="13">
    <source>
        <dbReference type="Proteomes" id="UP000184016"/>
    </source>
</evidence>
<dbReference type="GO" id="GO:0004515">
    <property type="term" value="F:nicotinate-nucleotide adenylyltransferase activity"/>
    <property type="evidence" value="ECO:0007669"/>
    <property type="project" value="UniProtKB-UniRule"/>
</dbReference>
<evidence type="ECO:0000256" key="4">
    <source>
        <dbReference type="ARBA" id="ARBA00022679"/>
    </source>
</evidence>
<dbReference type="NCBIfam" id="TIGR00482">
    <property type="entry name" value="nicotinate (nicotinamide) nucleotide adenylyltransferase"/>
    <property type="match status" value="1"/>
</dbReference>
<feature type="domain" description="Cytidyltransferase-like" evidence="11">
    <location>
        <begin position="7"/>
        <end position="172"/>
    </location>
</feature>
<dbReference type="SUPFAM" id="SSF52374">
    <property type="entry name" value="Nucleotidylyl transferase"/>
    <property type="match status" value="1"/>
</dbReference>
<dbReference type="NCBIfam" id="TIGR00125">
    <property type="entry name" value="cyt_tran_rel"/>
    <property type="match status" value="1"/>
</dbReference>
<accession>A0A1M6JZH5</accession>
<dbReference type="AlphaFoldDB" id="A0A1M6JZH5"/>
<comment type="pathway">
    <text evidence="2 10">Cofactor biosynthesis; NAD(+) biosynthesis; deamido-NAD(+) from nicotinate D-ribonucleotide: step 1/1.</text>
</comment>
<dbReference type="GO" id="GO:0005524">
    <property type="term" value="F:ATP binding"/>
    <property type="evidence" value="ECO:0007669"/>
    <property type="project" value="UniProtKB-KW"/>
</dbReference>
<gene>
    <name evidence="10" type="primary">nadD</name>
    <name evidence="12" type="ORF">SAMN05443507_101103</name>
</gene>
<dbReference type="PANTHER" id="PTHR39321:SF3">
    <property type="entry name" value="PHOSPHOPANTETHEINE ADENYLYLTRANSFERASE"/>
    <property type="match status" value="1"/>
</dbReference>
<keyword evidence="4 10" id="KW-0808">Transferase</keyword>
<reference evidence="13" key="1">
    <citation type="submission" date="2016-11" db="EMBL/GenBank/DDBJ databases">
        <authorList>
            <person name="Varghese N."/>
            <person name="Submissions S."/>
        </authorList>
    </citation>
    <scope>NUCLEOTIDE SEQUENCE [LARGE SCALE GENOMIC DNA]</scope>
    <source>
        <strain evidence="13">USBA-503</strain>
    </source>
</reference>
<keyword evidence="8 10" id="KW-0520">NAD</keyword>
<dbReference type="CDD" id="cd02165">
    <property type="entry name" value="NMNAT"/>
    <property type="match status" value="1"/>
</dbReference>
<keyword evidence="7 10" id="KW-0067">ATP-binding</keyword>
<evidence type="ECO:0000256" key="6">
    <source>
        <dbReference type="ARBA" id="ARBA00022741"/>
    </source>
</evidence>
<dbReference type="Pfam" id="PF01467">
    <property type="entry name" value="CTP_transf_like"/>
    <property type="match status" value="1"/>
</dbReference>
<proteinExistence type="inferred from homology"/>
<evidence type="ECO:0000256" key="2">
    <source>
        <dbReference type="ARBA" id="ARBA00005019"/>
    </source>
</evidence>